<dbReference type="Proteomes" id="UP001172083">
    <property type="component" value="Unassembled WGS sequence"/>
</dbReference>
<evidence type="ECO:0000256" key="4">
    <source>
        <dbReference type="PROSITE-ProRule" id="PRU00433"/>
    </source>
</evidence>
<accession>A0ABT8LCF7</accession>
<reference evidence="6" key="1">
    <citation type="submission" date="2023-06" db="EMBL/GenBank/DDBJ databases">
        <title>Genomic of Agaribacillus aureum.</title>
        <authorList>
            <person name="Wang G."/>
        </authorList>
    </citation>
    <scope>NUCLEOTIDE SEQUENCE</scope>
    <source>
        <strain evidence="6">BMA12</strain>
    </source>
</reference>
<organism evidence="6 7">
    <name type="scientific">Agaribacillus aureus</name>
    <dbReference type="NCBI Taxonomy" id="3051825"/>
    <lineage>
        <taxon>Bacteria</taxon>
        <taxon>Pseudomonadati</taxon>
        <taxon>Bacteroidota</taxon>
        <taxon>Cytophagia</taxon>
        <taxon>Cytophagales</taxon>
        <taxon>Splendidivirgaceae</taxon>
        <taxon>Agaribacillus</taxon>
    </lineage>
</organism>
<evidence type="ECO:0000259" key="5">
    <source>
        <dbReference type="PROSITE" id="PS51007"/>
    </source>
</evidence>
<evidence type="ECO:0000256" key="3">
    <source>
        <dbReference type="ARBA" id="ARBA00023004"/>
    </source>
</evidence>
<dbReference type="Gene3D" id="1.10.760.10">
    <property type="entry name" value="Cytochrome c-like domain"/>
    <property type="match status" value="1"/>
</dbReference>
<dbReference type="Pfam" id="PF23500">
    <property type="entry name" value="DUF7133"/>
    <property type="match status" value="1"/>
</dbReference>
<evidence type="ECO:0000313" key="6">
    <source>
        <dbReference type="EMBL" id="MDN5214637.1"/>
    </source>
</evidence>
<keyword evidence="2 4" id="KW-0479">Metal-binding</keyword>
<comment type="caution">
    <text evidence="6">The sequence shown here is derived from an EMBL/GenBank/DDBJ whole genome shotgun (WGS) entry which is preliminary data.</text>
</comment>
<dbReference type="InterPro" id="IPR011042">
    <property type="entry name" value="6-blade_b-propeller_TolB-like"/>
</dbReference>
<keyword evidence="3 4" id="KW-0408">Iron</keyword>
<feature type="domain" description="Cytochrome c" evidence="5">
    <location>
        <begin position="611"/>
        <end position="705"/>
    </location>
</feature>
<dbReference type="SUPFAM" id="SSF46626">
    <property type="entry name" value="Cytochrome c"/>
    <property type="match status" value="1"/>
</dbReference>
<keyword evidence="1 4" id="KW-0349">Heme</keyword>
<gene>
    <name evidence="6" type="ORF">QQ020_21335</name>
</gene>
<sequence>MRFLVIIFSAILIISCKPEADEPAISLAAYHIEDGFELGVVASEPLIEAPVAIDFDEQGRIWVAEMIGYMQDLEGLSEELPNGRITILEDLDQDGVMDRSHVFLDGLVLPRAVRLAYGGLLYVEPPNLWFVEINDLKPGKKTLVDSTYSPEGNVEHQPNGLLINIDNWIYNANSNFRYRLKNDQWLKEPTTHRGQWGISKDNFGRLYYNNNSILLQGDLVLPNTFIQNKNYRPKYGVNQLLTENQKVFPLHSSSVNRGYLPGVLDKDSILIDATSACGPLIYRGGQFGAGFEEDAFVCIPEGNLIKHLKLSRNNLQISATPAKIDTEFLAATDEAFRPVNLNNGPDGNLYVVDMHRGVVQHRAYMTSYLKKHIQQKQLDTIMGMGRILKIKRKNDAAPALVKFENNNLVSLLAHPNGWVRDHAQHKIIYQKEVDKIPELVAMAKENSNPIAQVHALWALEGLDALSFEDLKNIATGGSETSVVNHCLQLLNKMPDQQYLEEMESLAELLISKNNADIALHLVQTLGTWSSISPKTFFPYLSTLSERYKEDRVMQEAIIVGLSGSEAGYMDFIDGGEQKENPLLNQMLATTLTNRQKEWINPIFTKSLTTEDGRTHGLKLYRKICSACHGQDGAGIEQLAPPLDNSEYVKGPVERLGLVILHGLKGPIHVNGKKYDFKATMPGLIANEQITDKDIADIVNFLRNAFSDSFKGASPEMIQSLREAKPKDFMYTEEELADWLKQKKISQ</sequence>
<keyword evidence="7" id="KW-1185">Reference proteome</keyword>
<proteinExistence type="predicted"/>
<dbReference type="Gene3D" id="2.120.10.30">
    <property type="entry name" value="TolB, C-terminal domain"/>
    <property type="match status" value="1"/>
</dbReference>
<evidence type="ECO:0000313" key="7">
    <source>
        <dbReference type="Proteomes" id="UP001172083"/>
    </source>
</evidence>
<dbReference type="InterPro" id="IPR009056">
    <property type="entry name" value="Cyt_c-like_dom"/>
</dbReference>
<dbReference type="Pfam" id="PF00034">
    <property type="entry name" value="Cytochrom_C"/>
    <property type="match status" value="1"/>
</dbReference>
<dbReference type="RefSeq" id="WP_346759976.1">
    <property type="nucleotide sequence ID" value="NZ_JAUJEB010000005.1"/>
</dbReference>
<dbReference type="SUPFAM" id="SSF48371">
    <property type="entry name" value="ARM repeat"/>
    <property type="match status" value="1"/>
</dbReference>
<dbReference type="PROSITE" id="PS51257">
    <property type="entry name" value="PROKAR_LIPOPROTEIN"/>
    <property type="match status" value="1"/>
</dbReference>
<evidence type="ECO:0000256" key="2">
    <source>
        <dbReference type="ARBA" id="ARBA00022723"/>
    </source>
</evidence>
<dbReference type="SUPFAM" id="SSF50952">
    <property type="entry name" value="Soluble quinoprotein glucose dehydrogenase"/>
    <property type="match status" value="1"/>
</dbReference>
<dbReference type="InterPro" id="IPR016024">
    <property type="entry name" value="ARM-type_fold"/>
</dbReference>
<dbReference type="Gene3D" id="1.25.10.10">
    <property type="entry name" value="Leucine-rich Repeat Variant"/>
    <property type="match status" value="1"/>
</dbReference>
<evidence type="ECO:0000256" key="1">
    <source>
        <dbReference type="ARBA" id="ARBA00022617"/>
    </source>
</evidence>
<dbReference type="EMBL" id="JAUJEB010000005">
    <property type="protein sequence ID" value="MDN5214637.1"/>
    <property type="molecule type" value="Genomic_DNA"/>
</dbReference>
<dbReference type="InterPro" id="IPR011041">
    <property type="entry name" value="Quinoprot_gluc/sorb_DH_b-prop"/>
</dbReference>
<dbReference type="PROSITE" id="PS51007">
    <property type="entry name" value="CYTC"/>
    <property type="match status" value="1"/>
</dbReference>
<dbReference type="PANTHER" id="PTHR33546">
    <property type="entry name" value="LARGE, MULTIFUNCTIONAL SECRETED PROTEIN-RELATED"/>
    <property type="match status" value="1"/>
</dbReference>
<name>A0ABT8LCF7_9BACT</name>
<dbReference type="InterPro" id="IPR011989">
    <property type="entry name" value="ARM-like"/>
</dbReference>
<dbReference type="InterPro" id="IPR036909">
    <property type="entry name" value="Cyt_c-like_dom_sf"/>
</dbReference>
<dbReference type="InterPro" id="IPR055557">
    <property type="entry name" value="DUF7133"/>
</dbReference>
<protein>
    <submittedName>
        <fullName evidence="6">C-type cytochrome</fullName>
    </submittedName>
</protein>
<dbReference type="PANTHER" id="PTHR33546:SF1">
    <property type="entry name" value="LARGE, MULTIFUNCTIONAL SECRETED PROTEIN"/>
    <property type="match status" value="1"/>
</dbReference>